<gene>
    <name evidence="1" type="ORF">LCGC14_0031790</name>
</gene>
<protein>
    <recommendedName>
        <fullName evidence="2">Outer membrane protein beta-barrel domain-containing protein</fullName>
    </recommendedName>
</protein>
<dbReference type="EMBL" id="LAZR01000006">
    <property type="protein sequence ID" value="KKO09685.1"/>
    <property type="molecule type" value="Genomic_DNA"/>
</dbReference>
<accession>A0A0F9W020</accession>
<dbReference type="AlphaFoldDB" id="A0A0F9W020"/>
<evidence type="ECO:0008006" key="2">
    <source>
        <dbReference type="Google" id="ProtNLM"/>
    </source>
</evidence>
<dbReference type="SUPFAM" id="SSF56925">
    <property type="entry name" value="OMPA-like"/>
    <property type="match status" value="1"/>
</dbReference>
<proteinExistence type="predicted"/>
<evidence type="ECO:0000313" key="1">
    <source>
        <dbReference type="EMBL" id="KKO09685.1"/>
    </source>
</evidence>
<comment type="caution">
    <text evidence="1">The sequence shown here is derived from an EMBL/GenBank/DDBJ whole genome shotgun (WGS) entry which is preliminary data.</text>
</comment>
<dbReference type="Gene3D" id="2.40.160.20">
    <property type="match status" value="1"/>
</dbReference>
<sequence>MNRLFKTSMLVAAMLPAFAMAAPVTGSQEVTLSGAGSSDKDFDSNVLSVQGSWGSYLTDSSLWGVRQTVNASDNEGESVMFSGATRVFYDYLFGDGPARPFVGLSVGGIYGEQVDETFTGGPEIGLKYWVQDNVFITGMMEYQFLFKSGSDAQDRYDDGAIFYSVGLGYNF</sequence>
<organism evidence="1">
    <name type="scientific">marine sediment metagenome</name>
    <dbReference type="NCBI Taxonomy" id="412755"/>
    <lineage>
        <taxon>unclassified sequences</taxon>
        <taxon>metagenomes</taxon>
        <taxon>ecological metagenomes</taxon>
    </lineage>
</organism>
<reference evidence="1" key="1">
    <citation type="journal article" date="2015" name="Nature">
        <title>Complex archaea that bridge the gap between prokaryotes and eukaryotes.</title>
        <authorList>
            <person name="Spang A."/>
            <person name="Saw J.H."/>
            <person name="Jorgensen S.L."/>
            <person name="Zaremba-Niedzwiedzka K."/>
            <person name="Martijn J."/>
            <person name="Lind A.E."/>
            <person name="van Eijk R."/>
            <person name="Schleper C."/>
            <person name="Guy L."/>
            <person name="Ettema T.J."/>
        </authorList>
    </citation>
    <scope>NUCLEOTIDE SEQUENCE</scope>
</reference>
<name>A0A0F9W020_9ZZZZ</name>
<dbReference type="InterPro" id="IPR011250">
    <property type="entry name" value="OMP/PagP_B-barrel"/>
</dbReference>